<keyword evidence="2" id="KW-1185">Reference proteome</keyword>
<dbReference type="PANTHER" id="PTHR35317:SF37">
    <property type="entry name" value="DUF4219 DOMAIN-CONTAINING PROTEIN"/>
    <property type="match status" value="1"/>
</dbReference>
<evidence type="ECO:0008006" key="3">
    <source>
        <dbReference type="Google" id="ProtNLM"/>
    </source>
</evidence>
<dbReference type="PANTHER" id="PTHR35317">
    <property type="entry name" value="OS04G0629600 PROTEIN"/>
    <property type="match status" value="1"/>
</dbReference>
<name>A0A151U4G8_CAJCA</name>
<sequence length="59" mass="7240">MCREYERYEMYSSEIVEQYFSRVTNLVNKMRVYGEDIPESKVVEKILRIMLMKFDHVVN</sequence>
<dbReference type="Gramene" id="C.cajan_06660.t">
    <property type="protein sequence ID" value="C.cajan_06660.t.cds1"/>
    <property type="gene ID" value="C.cajan_06660"/>
</dbReference>
<proteinExistence type="predicted"/>
<dbReference type="Proteomes" id="UP000075243">
    <property type="component" value="Chromosome 2"/>
</dbReference>
<reference evidence="1 2" key="1">
    <citation type="journal article" date="2012" name="Nat. Biotechnol.">
        <title>Draft genome sequence of pigeonpea (Cajanus cajan), an orphan legume crop of resource-poor farmers.</title>
        <authorList>
            <person name="Varshney R.K."/>
            <person name="Chen W."/>
            <person name="Li Y."/>
            <person name="Bharti A.K."/>
            <person name="Saxena R.K."/>
            <person name="Schlueter J.A."/>
            <person name="Donoghue M.T."/>
            <person name="Azam S."/>
            <person name="Fan G."/>
            <person name="Whaley A.M."/>
            <person name="Farmer A.D."/>
            <person name="Sheridan J."/>
            <person name="Iwata A."/>
            <person name="Tuteja R."/>
            <person name="Penmetsa R.V."/>
            <person name="Wu W."/>
            <person name="Upadhyaya H.D."/>
            <person name="Yang S.P."/>
            <person name="Shah T."/>
            <person name="Saxena K.B."/>
            <person name="Michael T."/>
            <person name="McCombie W.R."/>
            <person name="Yang B."/>
            <person name="Zhang G."/>
            <person name="Yang H."/>
            <person name="Wang J."/>
            <person name="Spillane C."/>
            <person name="Cook D.R."/>
            <person name="May G.D."/>
            <person name="Xu X."/>
            <person name="Jackson S.A."/>
        </authorList>
    </citation>
    <scope>NUCLEOTIDE SEQUENCE [LARGE SCALE GENOMIC DNA]</scope>
    <source>
        <strain evidence="2">cv. Asha</strain>
    </source>
</reference>
<gene>
    <name evidence="1" type="ORF">KK1_006848</name>
</gene>
<evidence type="ECO:0000313" key="2">
    <source>
        <dbReference type="Proteomes" id="UP000075243"/>
    </source>
</evidence>
<dbReference type="Pfam" id="PF14223">
    <property type="entry name" value="Retrotran_gag_2"/>
    <property type="match status" value="1"/>
</dbReference>
<evidence type="ECO:0000313" key="1">
    <source>
        <dbReference type="EMBL" id="KYP74180.1"/>
    </source>
</evidence>
<dbReference type="EMBL" id="CM003604">
    <property type="protein sequence ID" value="KYP74180.1"/>
    <property type="molecule type" value="Genomic_DNA"/>
</dbReference>
<accession>A0A151U4G8</accession>
<organism evidence="1 2">
    <name type="scientific">Cajanus cajan</name>
    <name type="common">Pigeon pea</name>
    <name type="synonym">Cajanus indicus</name>
    <dbReference type="NCBI Taxonomy" id="3821"/>
    <lineage>
        <taxon>Eukaryota</taxon>
        <taxon>Viridiplantae</taxon>
        <taxon>Streptophyta</taxon>
        <taxon>Embryophyta</taxon>
        <taxon>Tracheophyta</taxon>
        <taxon>Spermatophyta</taxon>
        <taxon>Magnoliopsida</taxon>
        <taxon>eudicotyledons</taxon>
        <taxon>Gunneridae</taxon>
        <taxon>Pentapetalae</taxon>
        <taxon>rosids</taxon>
        <taxon>fabids</taxon>
        <taxon>Fabales</taxon>
        <taxon>Fabaceae</taxon>
        <taxon>Papilionoideae</taxon>
        <taxon>50 kb inversion clade</taxon>
        <taxon>NPAAA clade</taxon>
        <taxon>indigoferoid/millettioid clade</taxon>
        <taxon>Phaseoleae</taxon>
        <taxon>Cajanus</taxon>
    </lineage>
</organism>
<protein>
    <recommendedName>
        <fullName evidence="3">Retrovirus-related Pol polyprotein from transposon TNT 1-94</fullName>
    </recommendedName>
</protein>
<dbReference type="AlphaFoldDB" id="A0A151U4G8"/>